<dbReference type="Pfam" id="PF14543">
    <property type="entry name" value="TAXi_N"/>
    <property type="match status" value="1"/>
</dbReference>
<dbReference type="InterPro" id="IPR051708">
    <property type="entry name" value="Plant_Aspart_Prot_A1"/>
</dbReference>
<feature type="signal peptide" evidence="4">
    <location>
        <begin position="1"/>
        <end position="21"/>
    </location>
</feature>
<dbReference type="GO" id="GO:0008233">
    <property type="term" value="F:peptidase activity"/>
    <property type="evidence" value="ECO:0007669"/>
    <property type="project" value="UniProtKB-KW"/>
</dbReference>
<proteinExistence type="inferred from homology"/>
<protein>
    <recommendedName>
        <fullName evidence="5">Peptidase A1 domain-containing protein</fullName>
    </recommendedName>
</protein>
<gene>
    <name evidence="6" type="primary">ga25922</name>
    <name evidence="6" type="ORF">PR202_ga25922</name>
</gene>
<dbReference type="PROSITE" id="PS51767">
    <property type="entry name" value="PEPTIDASE_A1"/>
    <property type="match status" value="1"/>
</dbReference>
<reference evidence="6" key="1">
    <citation type="journal article" date="2018" name="DNA Res.">
        <title>Multiple hybrid de novo genome assembly of finger millet, an orphan allotetraploid crop.</title>
        <authorList>
            <person name="Hatakeyama M."/>
            <person name="Aluri S."/>
            <person name="Balachadran M.T."/>
            <person name="Sivarajan S.R."/>
            <person name="Patrignani A."/>
            <person name="Gruter S."/>
            <person name="Poveda L."/>
            <person name="Shimizu-Inatsugi R."/>
            <person name="Baeten J."/>
            <person name="Francoijs K.J."/>
            <person name="Nataraja K.N."/>
            <person name="Reddy Y.A.N."/>
            <person name="Phadnis S."/>
            <person name="Ravikumar R.L."/>
            <person name="Schlapbach R."/>
            <person name="Sreeman S.M."/>
            <person name="Shimizu K.K."/>
        </authorList>
    </citation>
    <scope>NUCLEOTIDE SEQUENCE</scope>
</reference>
<evidence type="ECO:0000256" key="1">
    <source>
        <dbReference type="ARBA" id="ARBA00007447"/>
    </source>
</evidence>
<evidence type="ECO:0000256" key="4">
    <source>
        <dbReference type="SAM" id="SignalP"/>
    </source>
</evidence>
<evidence type="ECO:0000256" key="2">
    <source>
        <dbReference type="ARBA" id="ARBA00022670"/>
    </source>
</evidence>
<dbReference type="Gene3D" id="2.40.70.10">
    <property type="entry name" value="Acid Proteases"/>
    <property type="match status" value="1"/>
</dbReference>
<feature type="chain" id="PRO_5043674754" description="Peptidase A1 domain-containing protein" evidence="4">
    <location>
        <begin position="22"/>
        <end position="129"/>
    </location>
</feature>
<keyword evidence="3" id="KW-0378">Hydrolase</keyword>
<comment type="similarity">
    <text evidence="1">Belongs to the peptidase A1 family.</text>
</comment>
<organism evidence="6 7">
    <name type="scientific">Eleusine coracana subsp. coracana</name>
    <dbReference type="NCBI Taxonomy" id="191504"/>
    <lineage>
        <taxon>Eukaryota</taxon>
        <taxon>Viridiplantae</taxon>
        <taxon>Streptophyta</taxon>
        <taxon>Embryophyta</taxon>
        <taxon>Tracheophyta</taxon>
        <taxon>Spermatophyta</taxon>
        <taxon>Magnoliopsida</taxon>
        <taxon>Liliopsida</taxon>
        <taxon>Poales</taxon>
        <taxon>Poaceae</taxon>
        <taxon>PACMAD clade</taxon>
        <taxon>Chloridoideae</taxon>
        <taxon>Cynodonteae</taxon>
        <taxon>Eleusininae</taxon>
        <taxon>Eleusine</taxon>
    </lineage>
</organism>
<keyword evidence="4" id="KW-0732">Signal</keyword>
<dbReference type="SUPFAM" id="SSF50630">
    <property type="entry name" value="Acid proteases"/>
    <property type="match status" value="1"/>
</dbReference>
<keyword evidence="7" id="KW-1185">Reference proteome</keyword>
<dbReference type="EMBL" id="BQKI01000015">
    <property type="protein sequence ID" value="GJN08037.1"/>
    <property type="molecule type" value="Genomic_DNA"/>
</dbReference>
<dbReference type="AlphaFoldDB" id="A0AAV5DD26"/>
<feature type="domain" description="Peptidase A1" evidence="5">
    <location>
        <begin position="85"/>
        <end position="129"/>
    </location>
</feature>
<dbReference type="GO" id="GO:0005576">
    <property type="term" value="C:extracellular region"/>
    <property type="evidence" value="ECO:0007669"/>
    <property type="project" value="TreeGrafter"/>
</dbReference>
<name>A0AAV5DD26_ELECO</name>
<evidence type="ECO:0000313" key="7">
    <source>
        <dbReference type="Proteomes" id="UP001054889"/>
    </source>
</evidence>
<dbReference type="InterPro" id="IPR021109">
    <property type="entry name" value="Peptidase_aspartic_dom_sf"/>
</dbReference>
<dbReference type="PANTHER" id="PTHR47967:SF31">
    <property type="entry name" value="ASPARTYL PROTEASE FAMILY PROTEIN"/>
    <property type="match status" value="1"/>
</dbReference>
<accession>A0AAV5DD26</accession>
<dbReference type="InterPro" id="IPR032861">
    <property type="entry name" value="TAXi_N"/>
</dbReference>
<dbReference type="GO" id="GO:0006508">
    <property type="term" value="P:proteolysis"/>
    <property type="evidence" value="ECO:0007669"/>
    <property type="project" value="UniProtKB-KW"/>
</dbReference>
<dbReference type="PANTHER" id="PTHR47967">
    <property type="entry name" value="OS07G0603500 PROTEIN-RELATED"/>
    <property type="match status" value="1"/>
</dbReference>
<sequence>MGNKMLHKLVLLVTMLAIASAIASSAPVRMQLMHTDAGRGLTPRELLHRMAQRSRARAERLLSEGASVPVTPGKLDASGAPDTEYLAHFAIGTPAQPVQLTLDSGSDLIWTQCQRCISCFNQPCLPLTV</sequence>
<reference evidence="6" key="2">
    <citation type="submission" date="2021-12" db="EMBL/GenBank/DDBJ databases">
        <title>Resequencing data analysis of finger millet.</title>
        <authorList>
            <person name="Hatakeyama M."/>
            <person name="Aluri S."/>
            <person name="Balachadran M.T."/>
            <person name="Sivarajan S.R."/>
            <person name="Poveda L."/>
            <person name="Shimizu-Inatsugi R."/>
            <person name="Schlapbach R."/>
            <person name="Sreeman S.M."/>
            <person name="Shimizu K.K."/>
        </authorList>
    </citation>
    <scope>NUCLEOTIDE SEQUENCE</scope>
</reference>
<keyword evidence="2" id="KW-0645">Protease</keyword>
<evidence type="ECO:0000259" key="5">
    <source>
        <dbReference type="PROSITE" id="PS51767"/>
    </source>
</evidence>
<dbReference type="InterPro" id="IPR033121">
    <property type="entry name" value="PEPTIDASE_A1"/>
</dbReference>
<evidence type="ECO:0000313" key="6">
    <source>
        <dbReference type="EMBL" id="GJN08037.1"/>
    </source>
</evidence>
<comment type="caution">
    <text evidence="6">The sequence shown here is derived from an EMBL/GenBank/DDBJ whole genome shotgun (WGS) entry which is preliminary data.</text>
</comment>
<evidence type="ECO:0000256" key="3">
    <source>
        <dbReference type="ARBA" id="ARBA00022801"/>
    </source>
</evidence>
<dbReference type="Proteomes" id="UP001054889">
    <property type="component" value="Unassembled WGS sequence"/>
</dbReference>